<feature type="region of interest" description="Disordered" evidence="1">
    <location>
        <begin position="674"/>
        <end position="700"/>
    </location>
</feature>
<dbReference type="Proteomes" id="UP001285354">
    <property type="component" value="Unassembled WGS sequence"/>
</dbReference>
<feature type="compositionally biased region" description="Low complexity" evidence="1">
    <location>
        <begin position="16"/>
        <end position="42"/>
    </location>
</feature>
<feature type="compositionally biased region" description="Polar residues" evidence="1">
    <location>
        <begin position="387"/>
        <end position="408"/>
    </location>
</feature>
<dbReference type="SUPFAM" id="SSF53474">
    <property type="entry name" value="alpha/beta-Hydrolases"/>
    <property type="match status" value="1"/>
</dbReference>
<evidence type="ECO:0000313" key="5">
    <source>
        <dbReference type="Proteomes" id="UP001285354"/>
    </source>
</evidence>
<evidence type="ECO:0000256" key="1">
    <source>
        <dbReference type="SAM" id="MobiDB-lite"/>
    </source>
</evidence>
<evidence type="ECO:0000313" key="4">
    <source>
        <dbReference type="EMBL" id="KAK2629485.1"/>
    </source>
</evidence>
<dbReference type="EMBL" id="JAUBYV010000001">
    <property type="protein sequence ID" value="KAK2629485.1"/>
    <property type="molecule type" value="Genomic_DNA"/>
</dbReference>
<reference evidence="4" key="1">
    <citation type="submission" date="2023-06" db="EMBL/GenBank/DDBJ databases">
        <title>Draft genome of Marssonina rosae.</title>
        <authorList>
            <person name="Cheng Q."/>
        </authorList>
    </citation>
    <scope>NUCLEOTIDE SEQUENCE</scope>
    <source>
        <strain evidence="4">R4</strain>
    </source>
</reference>
<dbReference type="GO" id="GO:0006629">
    <property type="term" value="P:lipid metabolic process"/>
    <property type="evidence" value="ECO:0007669"/>
    <property type="project" value="InterPro"/>
</dbReference>
<dbReference type="Gene3D" id="3.40.50.1820">
    <property type="entry name" value="alpha/beta hydrolase"/>
    <property type="match status" value="1"/>
</dbReference>
<dbReference type="InterPro" id="IPR029058">
    <property type="entry name" value="AB_hydrolase_fold"/>
</dbReference>
<feature type="compositionally biased region" description="Polar residues" evidence="1">
    <location>
        <begin position="1"/>
        <end position="15"/>
    </location>
</feature>
<dbReference type="AlphaFoldDB" id="A0AAD9T525"/>
<evidence type="ECO:0000256" key="2">
    <source>
        <dbReference type="SAM" id="Phobius"/>
    </source>
</evidence>
<proteinExistence type="predicted"/>
<feature type="compositionally biased region" description="Polar residues" evidence="1">
    <location>
        <begin position="43"/>
        <end position="61"/>
    </location>
</feature>
<keyword evidence="2" id="KW-0472">Membrane</keyword>
<feature type="compositionally biased region" description="Low complexity" evidence="1">
    <location>
        <begin position="479"/>
        <end position="494"/>
    </location>
</feature>
<feature type="domain" description="Partial AB-hydrolase lipase" evidence="3">
    <location>
        <begin position="627"/>
        <end position="722"/>
    </location>
</feature>
<protein>
    <recommendedName>
        <fullName evidence="3">Partial AB-hydrolase lipase domain-containing protein</fullName>
    </recommendedName>
</protein>
<feature type="compositionally biased region" description="Polar residues" evidence="1">
    <location>
        <begin position="418"/>
        <end position="444"/>
    </location>
</feature>
<keyword evidence="5" id="KW-1185">Reference proteome</keyword>
<keyword evidence="2" id="KW-1133">Transmembrane helix</keyword>
<dbReference type="InterPro" id="IPR006693">
    <property type="entry name" value="AB_hydrolase_lipase"/>
</dbReference>
<organism evidence="4 5">
    <name type="scientific">Diplocarpon rosae</name>
    <dbReference type="NCBI Taxonomy" id="946125"/>
    <lineage>
        <taxon>Eukaryota</taxon>
        <taxon>Fungi</taxon>
        <taxon>Dikarya</taxon>
        <taxon>Ascomycota</taxon>
        <taxon>Pezizomycotina</taxon>
        <taxon>Leotiomycetes</taxon>
        <taxon>Helotiales</taxon>
        <taxon>Drepanopezizaceae</taxon>
        <taxon>Diplocarpon</taxon>
    </lineage>
</organism>
<comment type="caution">
    <text evidence="4">The sequence shown here is derived from an EMBL/GenBank/DDBJ whole genome shotgun (WGS) entry which is preliminary data.</text>
</comment>
<evidence type="ECO:0000259" key="3">
    <source>
        <dbReference type="Pfam" id="PF04083"/>
    </source>
</evidence>
<feature type="transmembrane region" description="Helical" evidence="2">
    <location>
        <begin position="521"/>
        <end position="543"/>
    </location>
</feature>
<feature type="compositionally biased region" description="Polar residues" evidence="1">
    <location>
        <begin position="75"/>
        <end position="84"/>
    </location>
</feature>
<dbReference type="Pfam" id="PF04083">
    <property type="entry name" value="Abhydro_lipase"/>
    <property type="match status" value="1"/>
</dbReference>
<sequence>MSSVDGATHLTTAAKSPTSSTHSQSAPAQSSAASQAGAPTPSGTATNSSDVGQATSDQSNVAHVASANGPEAQETRATINQPQRNILEPARNDPTIPPEPVITESDATLPDKTPRTSKLPLLAAILKSPRISSRSGVASPASPDTAQLSQPIDAVFTGNDAAAPGTPHTPEPGQSTPSRPSFLAAMKSRGAAFKRNSSHSTNNGIVLHEPVSDQAPTLPPFTAQSPLTDQAGAIRPVAAESSVAAPVEAPVAAAQPAPSKRPFLSDLRSKSALLQQRFAKPNVSATAQTGAEPIVAQTATVPASTTPPTLVIPTRPPRQPAVSEPALGTRVAKDSFVDSLRNRRIATRQAKYAQGTPPAGSTEHASGPAAAPPNIAPPALVIPTRPPRQSATPSQNTTGQKSKRSSLVESIKSRKQAAFSSKSTQPPVAQPTNTETNPAQQNTAPPALIIPTRPPRQPAAPATSTPYRLPFLPKKRSSKAAPASTPAASSTAYPLPSTNPLFPPLPTYGPPTVRNHIKWTLLQILSIILSSLGILVLIISFFFKGLFALLRRLVTRTPAPPRPFQAEEARRAEIRKTDSLAWTKRERQKSSGFPEISASADVEAAAGTHNGYVPTEGGPDKLVFDVGYYARRVGLDSEEVKVQTEDGHVLLLWHVFDPREYTAMTRGQRMIRGPENIDSIRPPSRPLKSEDGAGEGRQPKKQKFPVLMIHGLLQSAGVYCTNDEHSLAFWLCKQGYDVWLGNMRSGFTPEHIDLKPSDPNMWNWDIRHMATLDLPSLTARVLSETSAPKLAVVAHSQGTAASLIALSTSQRPSLGPHLSVLCCLAPAAYAGPLLDTLRFRFLRTLSPSLARCVLGIKSFLPGLALLTQLQPHLPPRWLSGPSYAIVRLLFGWRDTRWDRGVRARNFLGAPTRISATAMLWWLAGGFAAHGSILASREEVQREIEEDLLEDYSCGAPGRISEDVATDLRARHAQTAVNLAPWFDDRSPPVALWVPTADTLCDGAALANRFERGREPAARLVGVTVLEGWGHLDVVWGVDVCDTVGREIRDVVWKTVGSEGRDRWRFPEGCEGVQPWKDDRRVEEAKEGSGE</sequence>
<dbReference type="PANTHER" id="PTHR11005">
    <property type="entry name" value="LYSOSOMAL ACID LIPASE-RELATED"/>
    <property type="match status" value="1"/>
</dbReference>
<name>A0AAD9T525_9HELO</name>
<feature type="region of interest" description="Disordered" evidence="1">
    <location>
        <begin position="1"/>
        <end position="205"/>
    </location>
</feature>
<keyword evidence="2" id="KW-0812">Transmembrane</keyword>
<feature type="compositionally biased region" description="Polar residues" evidence="1">
    <location>
        <begin position="130"/>
        <end position="150"/>
    </location>
</feature>
<accession>A0AAD9T525</accession>
<feature type="region of interest" description="Disordered" evidence="1">
    <location>
        <begin position="305"/>
        <end position="494"/>
    </location>
</feature>
<gene>
    <name evidence="4" type="ORF">QTJ16_000305</name>
</gene>